<feature type="domain" description="GST C-terminal" evidence="2">
    <location>
        <begin position="87"/>
        <end position="201"/>
    </location>
</feature>
<dbReference type="InterPro" id="IPR010987">
    <property type="entry name" value="Glutathione-S-Trfase_C-like"/>
</dbReference>
<dbReference type="InterPro" id="IPR004045">
    <property type="entry name" value="Glutathione_S-Trfase_N"/>
</dbReference>
<dbReference type="OrthoDB" id="8772754at2"/>
<dbReference type="SUPFAM" id="SSF47616">
    <property type="entry name" value="GST C-terminal domain-like"/>
    <property type="match status" value="1"/>
</dbReference>
<name>A0A158FJK5_9BURK</name>
<dbReference type="SFLD" id="SFLDS00019">
    <property type="entry name" value="Glutathione_Transferase_(cytos"/>
    <property type="match status" value="1"/>
</dbReference>
<comment type="caution">
    <text evidence="3">The sequence shown here is derived from an EMBL/GenBank/DDBJ whole genome shotgun (WGS) entry which is preliminary data.</text>
</comment>
<accession>A0A158FJK5</accession>
<dbReference type="GO" id="GO:0016740">
    <property type="term" value="F:transferase activity"/>
    <property type="evidence" value="ECO:0007669"/>
    <property type="project" value="UniProtKB-KW"/>
</dbReference>
<keyword evidence="4" id="KW-1185">Reference proteome</keyword>
<dbReference type="SFLD" id="SFLDG00358">
    <property type="entry name" value="Main_(cytGST)"/>
    <property type="match status" value="1"/>
</dbReference>
<sequence length="201" mass="21977">MKLFYKAGACSLASHIVLEEAGLPYEIEAVDLKTKRTTSGADFTAINAKGYVPALLLDSGELLTEGPAIMQFVADQAPAKHLAPLADAMSRYRLQGWLTFIGTELHKNFSPFFNPAASSDWKAAAMSNLERRLTYTAQQLADKPFLLGDEFSIGDAYLFTVLGWAKHIDLDLGKWPVLVAYQARVGARPAVQRAMKAEGLI</sequence>
<dbReference type="Proteomes" id="UP000055019">
    <property type="component" value="Unassembled WGS sequence"/>
</dbReference>
<dbReference type="InterPro" id="IPR036282">
    <property type="entry name" value="Glutathione-S-Trfase_C_sf"/>
</dbReference>
<dbReference type="Pfam" id="PF13410">
    <property type="entry name" value="GST_C_2"/>
    <property type="match status" value="1"/>
</dbReference>
<dbReference type="PANTHER" id="PTHR44051:SF8">
    <property type="entry name" value="GLUTATHIONE S-TRANSFERASE GSTA"/>
    <property type="match status" value="1"/>
</dbReference>
<dbReference type="AlphaFoldDB" id="A0A158FJK5"/>
<dbReference type="PROSITE" id="PS50404">
    <property type="entry name" value="GST_NTER"/>
    <property type="match status" value="1"/>
</dbReference>
<dbReference type="InterPro" id="IPR036249">
    <property type="entry name" value="Thioredoxin-like_sf"/>
</dbReference>
<dbReference type="Gene3D" id="3.40.30.10">
    <property type="entry name" value="Glutaredoxin"/>
    <property type="match status" value="1"/>
</dbReference>
<organism evidence="3 4">
    <name type="scientific">Caballeronia arvi</name>
    <dbReference type="NCBI Taxonomy" id="1777135"/>
    <lineage>
        <taxon>Bacteria</taxon>
        <taxon>Pseudomonadati</taxon>
        <taxon>Pseudomonadota</taxon>
        <taxon>Betaproteobacteria</taxon>
        <taxon>Burkholderiales</taxon>
        <taxon>Burkholderiaceae</taxon>
        <taxon>Caballeronia</taxon>
    </lineage>
</organism>
<evidence type="ECO:0000313" key="3">
    <source>
        <dbReference type="EMBL" id="SAL20062.1"/>
    </source>
</evidence>
<dbReference type="NCBIfam" id="NF007831">
    <property type="entry name" value="PRK10542.1"/>
    <property type="match status" value="1"/>
</dbReference>
<dbReference type="Pfam" id="PF13409">
    <property type="entry name" value="GST_N_2"/>
    <property type="match status" value="1"/>
</dbReference>
<dbReference type="Gene3D" id="1.20.1050.10">
    <property type="match status" value="1"/>
</dbReference>
<protein>
    <submittedName>
        <fullName evidence="3">Glutathione S-transferase domain-containing protein</fullName>
    </submittedName>
</protein>
<dbReference type="PROSITE" id="PS50405">
    <property type="entry name" value="GST_CTER"/>
    <property type="match status" value="1"/>
</dbReference>
<feature type="domain" description="GST N-terminal" evidence="1">
    <location>
        <begin position="1"/>
        <end position="81"/>
    </location>
</feature>
<gene>
    <name evidence="3" type="ORF">AWB74_00715</name>
</gene>
<dbReference type="SUPFAM" id="SSF52833">
    <property type="entry name" value="Thioredoxin-like"/>
    <property type="match status" value="1"/>
</dbReference>
<evidence type="ECO:0000313" key="4">
    <source>
        <dbReference type="Proteomes" id="UP000055019"/>
    </source>
</evidence>
<dbReference type="InterPro" id="IPR040079">
    <property type="entry name" value="Glutathione_S-Trfase"/>
</dbReference>
<dbReference type="CDD" id="cd03188">
    <property type="entry name" value="GST_C_Beta"/>
    <property type="match status" value="1"/>
</dbReference>
<dbReference type="PANTHER" id="PTHR44051">
    <property type="entry name" value="GLUTATHIONE S-TRANSFERASE-RELATED"/>
    <property type="match status" value="1"/>
</dbReference>
<evidence type="ECO:0000259" key="2">
    <source>
        <dbReference type="PROSITE" id="PS50405"/>
    </source>
</evidence>
<dbReference type="RefSeq" id="WP_061145592.1">
    <property type="nucleotide sequence ID" value="NZ_FCOM02000002.1"/>
</dbReference>
<dbReference type="CDD" id="cd03057">
    <property type="entry name" value="GST_N_Beta"/>
    <property type="match status" value="1"/>
</dbReference>
<dbReference type="EMBL" id="FCOM02000002">
    <property type="protein sequence ID" value="SAL20062.1"/>
    <property type="molecule type" value="Genomic_DNA"/>
</dbReference>
<dbReference type="SFLD" id="SFLDG01150">
    <property type="entry name" value="Main.1:_Beta-like"/>
    <property type="match status" value="1"/>
</dbReference>
<proteinExistence type="predicted"/>
<evidence type="ECO:0000259" key="1">
    <source>
        <dbReference type="PROSITE" id="PS50404"/>
    </source>
</evidence>
<reference evidence="3" key="1">
    <citation type="submission" date="2016-01" db="EMBL/GenBank/DDBJ databases">
        <authorList>
            <person name="Peeters C."/>
        </authorList>
    </citation>
    <scope>NUCLEOTIDE SEQUENCE [LARGE SCALE GENOMIC DNA]</scope>
    <source>
        <strain evidence="3">LMG 29317</strain>
    </source>
</reference>